<keyword evidence="1" id="KW-0614">Plasmid</keyword>
<proteinExistence type="predicted"/>
<sequence>MLTVDLKMSWASVLPVLLAGYAEGTAEGRSMAVEQFKKMAEAADFAHELADALEMVMTVFERSTPTAGNWMEVQHAKKLLNRLPTREISQED</sequence>
<dbReference type="KEGG" id="parb:CJU94_39650"/>
<evidence type="ECO:0000313" key="2">
    <source>
        <dbReference type="Proteomes" id="UP000215158"/>
    </source>
</evidence>
<dbReference type="Proteomes" id="UP000215158">
    <property type="component" value="Plasmid pBN4"/>
</dbReference>
<protein>
    <submittedName>
        <fullName evidence="1">Uncharacterized protein</fullName>
    </submittedName>
</protein>
<reference evidence="1 2" key="1">
    <citation type="submission" date="2017-08" db="EMBL/GenBank/DDBJ databases">
        <title>Identification and genetic characteristics of simultaneous BTEX- and naphthalene-degrading Paraburkholderia sp. BN5 isolated from petroleum-contaminated soil.</title>
        <authorList>
            <person name="Lee Y."/>
            <person name="Jeon C.O."/>
        </authorList>
    </citation>
    <scope>NUCLEOTIDE SEQUENCE [LARGE SCALE GENOMIC DNA]</scope>
    <source>
        <strain evidence="1 2">BN5</strain>
        <plasmid evidence="1 2">pBN4</plasmid>
    </source>
</reference>
<accession>A0A248VYZ3</accession>
<dbReference type="AlphaFoldDB" id="A0A248VYZ3"/>
<dbReference type="RefSeq" id="WP_007183092.1">
    <property type="nucleotide sequence ID" value="NZ_CP022994.1"/>
</dbReference>
<dbReference type="EMBL" id="CP022994">
    <property type="protein sequence ID" value="ASW04266.1"/>
    <property type="molecule type" value="Genomic_DNA"/>
</dbReference>
<dbReference type="OrthoDB" id="9131945at2"/>
<evidence type="ECO:0000313" key="1">
    <source>
        <dbReference type="EMBL" id="ASW04266.1"/>
    </source>
</evidence>
<organism evidence="1 2">
    <name type="scientific">Paraburkholderia aromaticivorans</name>
    <dbReference type="NCBI Taxonomy" id="2026199"/>
    <lineage>
        <taxon>Bacteria</taxon>
        <taxon>Pseudomonadati</taxon>
        <taxon>Pseudomonadota</taxon>
        <taxon>Betaproteobacteria</taxon>
        <taxon>Burkholderiales</taxon>
        <taxon>Burkholderiaceae</taxon>
        <taxon>Paraburkholderia</taxon>
    </lineage>
</organism>
<geneLocation type="plasmid" evidence="1 2">
    <name>pBN4</name>
</geneLocation>
<gene>
    <name evidence="1" type="ORF">CJU94_39650</name>
</gene>
<name>A0A248VYZ3_9BURK</name>
<keyword evidence="2" id="KW-1185">Reference proteome</keyword>
<dbReference type="GeneID" id="55536815"/>